<feature type="transmembrane region" description="Helical" evidence="1">
    <location>
        <begin position="174"/>
        <end position="195"/>
    </location>
</feature>
<keyword evidence="1" id="KW-1133">Transmembrane helix</keyword>
<evidence type="ECO:0000313" key="3">
    <source>
        <dbReference type="Proteomes" id="UP000218069"/>
    </source>
</evidence>
<feature type="transmembrane region" description="Helical" evidence="1">
    <location>
        <begin position="106"/>
        <end position="123"/>
    </location>
</feature>
<reference evidence="3" key="1">
    <citation type="submission" date="2017-08" db="EMBL/GenBank/DDBJ databases">
        <authorList>
            <person name="Varghese N."/>
            <person name="Submissions S."/>
        </authorList>
    </citation>
    <scope>NUCLEOTIDE SEQUENCE [LARGE SCALE GENOMIC DNA]</scope>
    <source>
        <strain evidence="3">AP-Melu-1000-B4</strain>
    </source>
</reference>
<feature type="transmembrane region" description="Helical" evidence="1">
    <location>
        <begin position="216"/>
        <end position="237"/>
    </location>
</feature>
<dbReference type="Proteomes" id="UP000218069">
    <property type="component" value="Unassembled WGS sequence"/>
</dbReference>
<name>A0A240E3J6_9BURK</name>
<feature type="transmembrane region" description="Helical" evidence="1">
    <location>
        <begin position="12"/>
        <end position="35"/>
    </location>
</feature>
<keyword evidence="3" id="KW-1185">Reference proteome</keyword>
<protein>
    <recommendedName>
        <fullName evidence="4">O-Antigen ligase</fullName>
    </recommendedName>
</protein>
<feature type="transmembrane region" description="Helical" evidence="1">
    <location>
        <begin position="130"/>
        <end position="154"/>
    </location>
</feature>
<gene>
    <name evidence="2" type="ORF">SAMN06295945_1465</name>
</gene>
<dbReference type="EMBL" id="OANS01000003">
    <property type="protein sequence ID" value="SNX29101.1"/>
    <property type="molecule type" value="Genomic_DNA"/>
</dbReference>
<proteinExistence type="predicted"/>
<feature type="transmembrane region" description="Helical" evidence="1">
    <location>
        <begin position="73"/>
        <end position="94"/>
    </location>
</feature>
<keyword evidence="1" id="KW-0472">Membrane</keyword>
<accession>A0A240E3J6</accession>
<feature type="transmembrane region" description="Helical" evidence="1">
    <location>
        <begin position="41"/>
        <end position="61"/>
    </location>
</feature>
<keyword evidence="1" id="KW-0812">Transmembrane</keyword>
<feature type="transmembrane region" description="Helical" evidence="1">
    <location>
        <begin position="441"/>
        <end position="464"/>
    </location>
</feature>
<feature type="transmembrane region" description="Helical" evidence="1">
    <location>
        <begin position="399"/>
        <end position="420"/>
    </location>
</feature>
<dbReference type="AlphaFoldDB" id="A0A240E3J6"/>
<sequence length="503" mass="56832">MKIKIPLIQSPYLSFLKQFFQVWILLTTAILLVVWALPHTIAARNIALFTGLFAALCWLILENPKLGWKDCWPSICLLLVPAWVLFHWYFISILKDQQWQELSSTWLRVCVAVLLGSVSGIMISKKPRQILWIISAIILLPTITFVMYLHQVYLVKTWILPTGMYYGAFKQAKFSMVYFVVCQALVGFGLIFCAIQGQASEKSLENIVGRKNKQTPLWSLFLGVALVLIALVDFIAVRGLNGIIVSGMGFIVCVFTVFYQSAAAHLKREQAGSRRASIFMRGLLIIILIGAGLYAFWSYDQRYEGKLSHLAGDIQIATQIDQNQTWIRDGRPMADPVDLTGRPINGSTYERVSWFIKGLRLIQDNPLGNGVSHQGFGHYMRAEYPKSTVLMTHSAWVDFTLGLGLPGLVLTWLAILGVISKLQRNYLSKNALLDSKLLNVSFYRQLITSVGLWLILGMFCFWVIGEVSEREYIEHYFFLVALFGMALYTPPIKNQVPKSPAGI</sequence>
<feature type="transmembrane region" description="Helical" evidence="1">
    <location>
        <begin position="278"/>
        <end position="297"/>
    </location>
</feature>
<organism evidence="2 3">
    <name type="scientific">Polynucleobacter meluiroseus</name>
    <dbReference type="NCBI Taxonomy" id="1938814"/>
    <lineage>
        <taxon>Bacteria</taxon>
        <taxon>Pseudomonadati</taxon>
        <taxon>Pseudomonadota</taxon>
        <taxon>Betaproteobacteria</taxon>
        <taxon>Burkholderiales</taxon>
        <taxon>Burkholderiaceae</taxon>
        <taxon>Polynucleobacter</taxon>
    </lineage>
</organism>
<evidence type="ECO:0008006" key="4">
    <source>
        <dbReference type="Google" id="ProtNLM"/>
    </source>
</evidence>
<evidence type="ECO:0000313" key="2">
    <source>
        <dbReference type="EMBL" id="SNX29101.1"/>
    </source>
</evidence>
<evidence type="ECO:0000256" key="1">
    <source>
        <dbReference type="SAM" id="Phobius"/>
    </source>
</evidence>
<feature type="transmembrane region" description="Helical" evidence="1">
    <location>
        <begin position="243"/>
        <end position="266"/>
    </location>
</feature>
<feature type="transmembrane region" description="Helical" evidence="1">
    <location>
        <begin position="476"/>
        <end position="492"/>
    </location>
</feature>